<dbReference type="GO" id="GO:0005634">
    <property type="term" value="C:nucleus"/>
    <property type="evidence" value="ECO:0007669"/>
    <property type="project" value="UniProtKB-SubCell"/>
</dbReference>
<dbReference type="Pfam" id="PF01221">
    <property type="entry name" value="Dynein_light"/>
    <property type="match status" value="1"/>
</dbReference>
<evidence type="ECO:0000256" key="6">
    <source>
        <dbReference type="ARBA" id="ARBA00022816"/>
    </source>
</evidence>
<dbReference type="SMART" id="SM01375">
    <property type="entry name" value="Dynein_light"/>
    <property type="match status" value="1"/>
</dbReference>
<evidence type="ECO:0000313" key="11">
    <source>
        <dbReference type="EMBL" id="ROI64779.1"/>
    </source>
</evidence>
<accession>A0A3N0XLB5</accession>
<dbReference type="OrthoDB" id="8907306at2759"/>
<keyword evidence="10" id="KW-0505">Motor protein</keyword>
<dbReference type="AlphaFoldDB" id="A0A3N0XLB5"/>
<dbReference type="GO" id="GO:0005874">
    <property type="term" value="C:microtubule"/>
    <property type="evidence" value="ECO:0007669"/>
    <property type="project" value="UniProtKB-KW"/>
</dbReference>
<dbReference type="PANTHER" id="PTHR11886:SF35">
    <property type="entry name" value="DYNEIN LIGHT CHAIN"/>
    <property type="match status" value="1"/>
</dbReference>
<evidence type="ECO:0000256" key="2">
    <source>
        <dbReference type="ARBA" id="ARBA00004245"/>
    </source>
</evidence>
<evidence type="ECO:0000256" key="3">
    <source>
        <dbReference type="ARBA" id="ARBA00022448"/>
    </source>
</evidence>
<keyword evidence="10" id="KW-0243">Dynein</keyword>
<dbReference type="InterPro" id="IPR001372">
    <property type="entry name" value="Dynein_light_chain_typ-1/2"/>
</dbReference>
<keyword evidence="8 10" id="KW-0206">Cytoskeleton</keyword>
<keyword evidence="5 10" id="KW-0493">Microtubule</keyword>
<name>A0A3N0XLB5_ANAGA</name>
<organism evidence="11 12">
    <name type="scientific">Anabarilius grahami</name>
    <name type="common">Kanglang fish</name>
    <name type="synonym">Barilius grahami</name>
    <dbReference type="NCBI Taxonomy" id="495550"/>
    <lineage>
        <taxon>Eukaryota</taxon>
        <taxon>Metazoa</taxon>
        <taxon>Chordata</taxon>
        <taxon>Craniata</taxon>
        <taxon>Vertebrata</taxon>
        <taxon>Euteleostomi</taxon>
        <taxon>Actinopterygii</taxon>
        <taxon>Neopterygii</taxon>
        <taxon>Teleostei</taxon>
        <taxon>Ostariophysi</taxon>
        <taxon>Cypriniformes</taxon>
        <taxon>Xenocyprididae</taxon>
        <taxon>Xenocypridinae</taxon>
        <taxon>Xenocypridinae incertae sedis</taxon>
        <taxon>Anabarilius</taxon>
    </lineage>
</organism>
<comment type="subcellular location">
    <subcellularLocation>
        <location evidence="2 10">Cytoplasm</location>
        <location evidence="2 10">Cytoskeleton</location>
    </subcellularLocation>
    <subcellularLocation>
        <location evidence="1">Nucleus</location>
    </subcellularLocation>
</comment>
<keyword evidence="6" id="KW-0509">mRNA transport</keyword>
<evidence type="ECO:0000256" key="4">
    <source>
        <dbReference type="ARBA" id="ARBA00022490"/>
    </source>
</evidence>
<dbReference type="SUPFAM" id="SSF54648">
    <property type="entry name" value="DLC"/>
    <property type="match status" value="1"/>
</dbReference>
<proteinExistence type="inferred from homology"/>
<evidence type="ECO:0000256" key="9">
    <source>
        <dbReference type="ARBA" id="ARBA00023242"/>
    </source>
</evidence>
<protein>
    <recommendedName>
        <fullName evidence="10">Dynein light chain</fullName>
    </recommendedName>
</protein>
<evidence type="ECO:0000256" key="1">
    <source>
        <dbReference type="ARBA" id="ARBA00004123"/>
    </source>
</evidence>
<sequence>MEILTTKMSDEMQREVLQVALLAVNMYTKDNDIATNIKKEFERKHGGTWHCIIGSSGYNVKLKCYINVSVGDKDILLFRTD</sequence>
<comment type="similarity">
    <text evidence="10">Belongs to the dynein light chain family.</text>
</comment>
<dbReference type="GO" id="GO:0015031">
    <property type="term" value="P:protein transport"/>
    <property type="evidence" value="ECO:0007669"/>
    <property type="project" value="UniProtKB-KW"/>
</dbReference>
<dbReference type="GO" id="GO:0007017">
    <property type="term" value="P:microtubule-based process"/>
    <property type="evidence" value="ECO:0007669"/>
    <property type="project" value="InterPro"/>
</dbReference>
<evidence type="ECO:0000256" key="10">
    <source>
        <dbReference type="RuleBase" id="RU365010"/>
    </source>
</evidence>
<keyword evidence="4 10" id="KW-0963">Cytoplasm</keyword>
<keyword evidence="3" id="KW-0813">Transport</keyword>
<dbReference type="Proteomes" id="UP000281406">
    <property type="component" value="Unassembled WGS sequence"/>
</dbReference>
<dbReference type="GO" id="GO:0051028">
    <property type="term" value="P:mRNA transport"/>
    <property type="evidence" value="ECO:0007669"/>
    <property type="project" value="UniProtKB-KW"/>
</dbReference>
<reference evidence="11 12" key="1">
    <citation type="submission" date="2018-10" db="EMBL/GenBank/DDBJ databases">
        <title>Genome assembly for a Yunnan-Guizhou Plateau 3E fish, Anabarilius grahami (Regan), and its evolutionary and genetic applications.</title>
        <authorList>
            <person name="Jiang W."/>
        </authorList>
    </citation>
    <scope>NUCLEOTIDE SEQUENCE [LARGE SCALE GENOMIC DNA]</scope>
    <source>
        <strain evidence="11">AG-KIZ</strain>
        <tissue evidence="11">Muscle</tissue>
    </source>
</reference>
<gene>
    <name evidence="11" type="ORF">DPX16_3326</name>
</gene>
<dbReference type="FunFam" id="3.30.740.10:FF:000005">
    <property type="entry name" value="Dynein light chain"/>
    <property type="match status" value="1"/>
</dbReference>
<keyword evidence="9" id="KW-0539">Nucleus</keyword>
<evidence type="ECO:0000256" key="8">
    <source>
        <dbReference type="ARBA" id="ARBA00023212"/>
    </source>
</evidence>
<dbReference type="GO" id="GO:0045505">
    <property type="term" value="F:dynein intermediate chain binding"/>
    <property type="evidence" value="ECO:0007669"/>
    <property type="project" value="TreeGrafter"/>
</dbReference>
<evidence type="ECO:0000256" key="5">
    <source>
        <dbReference type="ARBA" id="ARBA00022701"/>
    </source>
</evidence>
<dbReference type="EMBL" id="RJVU01069905">
    <property type="protein sequence ID" value="ROI64779.1"/>
    <property type="molecule type" value="Genomic_DNA"/>
</dbReference>
<keyword evidence="12" id="KW-1185">Reference proteome</keyword>
<dbReference type="GO" id="GO:0005868">
    <property type="term" value="C:cytoplasmic dynein complex"/>
    <property type="evidence" value="ECO:0007669"/>
    <property type="project" value="TreeGrafter"/>
</dbReference>
<dbReference type="Gene3D" id="3.30.740.10">
    <property type="entry name" value="Protein Inhibitor Of Neuronal Nitric Oxide Synthase"/>
    <property type="match status" value="1"/>
</dbReference>
<dbReference type="InterPro" id="IPR037177">
    <property type="entry name" value="DLC_sf"/>
</dbReference>
<evidence type="ECO:0000256" key="7">
    <source>
        <dbReference type="ARBA" id="ARBA00022927"/>
    </source>
</evidence>
<keyword evidence="7" id="KW-0653">Protein transport</keyword>
<dbReference type="PANTHER" id="PTHR11886">
    <property type="entry name" value="DYNEIN LIGHT CHAIN"/>
    <property type="match status" value="1"/>
</dbReference>
<evidence type="ECO:0000313" key="12">
    <source>
        <dbReference type="Proteomes" id="UP000281406"/>
    </source>
</evidence>
<comment type="caution">
    <text evidence="11">The sequence shown here is derived from an EMBL/GenBank/DDBJ whole genome shotgun (WGS) entry which is preliminary data.</text>
</comment>